<dbReference type="AlphaFoldDB" id="A0A813LNY7"/>
<dbReference type="EMBL" id="CAJNNW010037090">
    <property type="protein sequence ID" value="CAE8739282.1"/>
    <property type="molecule type" value="Genomic_DNA"/>
</dbReference>
<proteinExistence type="predicted"/>
<evidence type="ECO:0000313" key="2">
    <source>
        <dbReference type="EMBL" id="CAE8739282.1"/>
    </source>
</evidence>
<gene>
    <name evidence="2" type="ORF">PGLA2088_LOCUS49541</name>
</gene>
<name>A0A813LNY7_POLGL</name>
<feature type="compositionally biased region" description="Basic and acidic residues" evidence="1">
    <location>
        <begin position="272"/>
        <end position="285"/>
    </location>
</feature>
<evidence type="ECO:0000313" key="3">
    <source>
        <dbReference type="Proteomes" id="UP000626109"/>
    </source>
</evidence>
<protein>
    <submittedName>
        <fullName evidence="2">Uncharacterized protein</fullName>
    </submittedName>
</protein>
<feature type="region of interest" description="Disordered" evidence="1">
    <location>
        <begin position="253"/>
        <end position="285"/>
    </location>
</feature>
<dbReference type="Proteomes" id="UP000626109">
    <property type="component" value="Unassembled WGS sequence"/>
</dbReference>
<feature type="compositionally biased region" description="Polar residues" evidence="1">
    <location>
        <begin position="254"/>
        <end position="271"/>
    </location>
</feature>
<reference evidence="2" key="1">
    <citation type="submission" date="2021-02" db="EMBL/GenBank/DDBJ databases">
        <authorList>
            <person name="Dougan E. K."/>
            <person name="Rhodes N."/>
            <person name="Thang M."/>
            <person name="Chan C."/>
        </authorList>
    </citation>
    <scope>NUCLEOTIDE SEQUENCE</scope>
</reference>
<comment type="caution">
    <text evidence="2">The sequence shown here is derived from an EMBL/GenBank/DDBJ whole genome shotgun (WGS) entry which is preliminary data.</text>
</comment>
<accession>A0A813LNY7</accession>
<evidence type="ECO:0000256" key="1">
    <source>
        <dbReference type="SAM" id="MobiDB-lite"/>
    </source>
</evidence>
<sequence>MAPPLPLPPLSVTASAIYVEGCGTPGVDGIYARTGQKVRGADVFQKAGTELALLKHWEDLAWVLADLSGKTLTGSRKGSSQTSYQPTKCSELVSKSLPWSKQRYRPQAMELYRVVPQFGDRPLPPEIGWYAVDGQLPPPVIVRPFTQTTNPQHFLLGKVPGSKMAMTALKFQKSSSEPTLPPLRPEEQGAAASAAKALILDPFEDLHFRDAGGGVLRWSSKEAGVSQGDVPGVTPGMHSLALPWYPSQIPRRSLSASKTAASPRPASSSHIDTLRQEEEYNESKAPRGYSDSLFNFSVLLSRPSHHTSWGIIFLDSIFKSHGYRIVQEIEKGSPADRWNVWQGVRGRPELFIKKGDQLLLSDGHWATREREIESSEGFEHFPELPAGGYDRPHGEGSAKVVLQFGRRGKRPTPPNPPWLESWERGSGLRVEWDASFAGSPKINVTAWAVILREEVPTGVLSPDAPGRPRSVWYVYDSLRGKVKPVVRGTEVGSVTADSPEEGITLHISEGLKTGRSYRASLSMLTKHGWSAFSNLSQSVFIHKTSGIIRDLQDVAFGPQEGDDKWEQIGQTFELKRLTRVGAPLPHVFVLPRDLKPVYSTPISTDSSDGKICELLGKRRLLMLQLVLLGGRPKNLRVSATEGGSMLVVEDPGVMKDVDAARTRTVKLHDMAVKWALWEGDFILRINGITGARAMVEEIERDPNILALEVARAAGGKFEEESSVFPLDLDLDGDMIKNCEEIRACGIVHGLDAKLTMALVGTSKEELELLTSEGRQLEQDFLLHMQSATHKRGTSGNPLLEMCERRLLVLRRLADAEAREVDASKPDTPQACRALAFALADCNSNPAVLGDAIQLFIRRLGVVNIRAERAVSLFLRRANAVQHLWAWRYRLRDIRLDLLQATPELVRLTSIDPKLRDNDIKAETFKVLHLLARKVGQGKKDFAQELGFHLHEAEAVRRRYLDNEGEDAYDPSKKDGWKPRVTIALGETLGWW</sequence>
<organism evidence="2 3">
    <name type="scientific">Polarella glacialis</name>
    <name type="common">Dinoflagellate</name>
    <dbReference type="NCBI Taxonomy" id="89957"/>
    <lineage>
        <taxon>Eukaryota</taxon>
        <taxon>Sar</taxon>
        <taxon>Alveolata</taxon>
        <taxon>Dinophyceae</taxon>
        <taxon>Suessiales</taxon>
        <taxon>Suessiaceae</taxon>
        <taxon>Polarella</taxon>
    </lineage>
</organism>